<name>A0A090PZF2_9FLAO</name>
<keyword evidence="5" id="KW-1185">Reference proteome</keyword>
<evidence type="ECO:0000256" key="1">
    <source>
        <dbReference type="SAM" id="Coils"/>
    </source>
</evidence>
<feature type="signal peptide" evidence="3">
    <location>
        <begin position="1"/>
        <end position="19"/>
    </location>
</feature>
<comment type="caution">
    <text evidence="4">The sequence shown here is derived from an EMBL/GenBank/DDBJ whole genome shotgun (WGS) entry which is preliminary data.</text>
</comment>
<evidence type="ECO:0000256" key="3">
    <source>
        <dbReference type="SAM" id="SignalP"/>
    </source>
</evidence>
<sequence length="191" mass="22432">MKFYFFLLILIITHTSILAQDSIATHEKLNNKFNEVIESSNRYQEYRVIEIDKINKLKKEVTSTVEDQDIEINNLNKRIEDQVIQIQELNDQMEASKIDIAALEKGQDSMELLGIQLEKSMYNIILWSIIGILTLLLISFIYKFKNSNTLTSTAQEQLAQIEEEYENYRRNALEKEQRLNRQLLDAKKANK</sequence>
<dbReference type="EMBL" id="BBML01000002">
    <property type="protein sequence ID" value="GAK96224.1"/>
    <property type="molecule type" value="Genomic_DNA"/>
</dbReference>
<feature type="coiled-coil region" evidence="1">
    <location>
        <begin position="58"/>
        <end position="106"/>
    </location>
</feature>
<evidence type="ECO:0000313" key="4">
    <source>
        <dbReference type="EMBL" id="GAK96224.1"/>
    </source>
</evidence>
<dbReference type="eggNOG" id="ENOG502ZC2G">
    <property type="taxonomic scope" value="Bacteria"/>
</dbReference>
<dbReference type="AlphaFoldDB" id="A0A090PZF2"/>
<feature type="transmembrane region" description="Helical" evidence="2">
    <location>
        <begin position="120"/>
        <end position="142"/>
    </location>
</feature>
<feature type="coiled-coil region" evidence="1">
    <location>
        <begin position="151"/>
        <end position="189"/>
    </location>
</feature>
<feature type="chain" id="PRO_5001862666" description="tRNA (Guanine-N1)-methyltransferase" evidence="3">
    <location>
        <begin position="20"/>
        <end position="191"/>
    </location>
</feature>
<dbReference type="STRING" id="319236.BST91_09010"/>
<reference evidence="4" key="1">
    <citation type="journal article" date="2014" name="Genome Announc.">
        <title>Draft Genome Sequences of Marine Flavobacterium Nonlabens Strains NR17, NR24, NR27, NR32, NR33, and Ara13.</title>
        <authorList>
            <person name="Nakanishi M."/>
            <person name="Meirelles P."/>
            <person name="Suzuki R."/>
            <person name="Takatani N."/>
            <person name="Mino S."/>
            <person name="Suda W."/>
            <person name="Oshima K."/>
            <person name="Hattori M."/>
            <person name="Ohkuma M."/>
            <person name="Hosokawa M."/>
            <person name="Miyashita K."/>
            <person name="Thompson F.L."/>
            <person name="Niwa A."/>
            <person name="Sawabe T."/>
            <person name="Sawabe T."/>
        </authorList>
    </citation>
    <scope>NUCLEOTIDE SEQUENCE [LARGE SCALE GENOMIC DNA]</scope>
    <source>
        <strain evidence="4">JCM 19294</strain>
    </source>
</reference>
<protein>
    <recommendedName>
        <fullName evidence="6">tRNA (Guanine-N1)-methyltransferase</fullName>
    </recommendedName>
</protein>
<keyword evidence="2" id="KW-0472">Membrane</keyword>
<accession>A0A090PZF2</accession>
<gene>
    <name evidence="4" type="ORF">JCM19294_1737</name>
</gene>
<evidence type="ECO:0000256" key="2">
    <source>
        <dbReference type="SAM" id="Phobius"/>
    </source>
</evidence>
<evidence type="ECO:0000313" key="5">
    <source>
        <dbReference type="Proteomes" id="UP000029221"/>
    </source>
</evidence>
<keyword evidence="2" id="KW-1133">Transmembrane helix</keyword>
<organism evidence="4 5">
    <name type="scientific">Nonlabens tegetincola</name>
    <dbReference type="NCBI Taxonomy" id="323273"/>
    <lineage>
        <taxon>Bacteria</taxon>
        <taxon>Pseudomonadati</taxon>
        <taxon>Bacteroidota</taxon>
        <taxon>Flavobacteriia</taxon>
        <taxon>Flavobacteriales</taxon>
        <taxon>Flavobacteriaceae</taxon>
        <taxon>Nonlabens</taxon>
    </lineage>
</organism>
<dbReference type="RefSeq" id="WP_042277399.1">
    <property type="nucleotide sequence ID" value="NZ_BBML01000002.1"/>
</dbReference>
<keyword evidence="1" id="KW-0175">Coiled coil</keyword>
<keyword evidence="3" id="KW-0732">Signal</keyword>
<proteinExistence type="predicted"/>
<evidence type="ECO:0008006" key="6">
    <source>
        <dbReference type="Google" id="ProtNLM"/>
    </source>
</evidence>
<keyword evidence="2" id="KW-0812">Transmembrane</keyword>
<dbReference type="Proteomes" id="UP000029221">
    <property type="component" value="Unassembled WGS sequence"/>
</dbReference>